<keyword evidence="2" id="KW-1185">Reference proteome</keyword>
<protein>
    <submittedName>
        <fullName evidence="1">Uncharacterized protein</fullName>
    </submittedName>
</protein>
<reference evidence="1 2" key="1">
    <citation type="submission" date="2024-01" db="EMBL/GenBank/DDBJ databases">
        <title>The genomes of 5 underutilized Papilionoideae crops provide insights into root nodulation and disease resistanc.</title>
        <authorList>
            <person name="Jiang F."/>
        </authorList>
    </citation>
    <scope>NUCLEOTIDE SEQUENCE [LARGE SCALE GENOMIC DNA]</scope>
    <source>
        <strain evidence="1">JINMINGXINNONG_FW02</strain>
        <tissue evidence="1">Leaves</tissue>
    </source>
</reference>
<dbReference type="Proteomes" id="UP001374584">
    <property type="component" value="Unassembled WGS sequence"/>
</dbReference>
<accession>A0AAN9RJ41</accession>
<comment type="caution">
    <text evidence="1">The sequence shown here is derived from an EMBL/GenBank/DDBJ whole genome shotgun (WGS) entry which is preliminary data.</text>
</comment>
<gene>
    <name evidence="1" type="ORF">VNO80_10080</name>
</gene>
<dbReference type="EMBL" id="JAYMYR010000004">
    <property type="protein sequence ID" value="KAK7368058.1"/>
    <property type="molecule type" value="Genomic_DNA"/>
</dbReference>
<evidence type="ECO:0000313" key="1">
    <source>
        <dbReference type="EMBL" id="KAK7368058.1"/>
    </source>
</evidence>
<dbReference type="AlphaFoldDB" id="A0AAN9RJ41"/>
<sequence length="127" mass="14089">MFEGQEEEHSIRSPYPCVEEQNEARSLKTTTFKRHAVALPSGSAVQAYQIHTRTRAKATTAIHSKEEGLEEETKKKDVATLLTKMNDVCMLDGQSRKGGVPCSEAGRRNSLKAIPFWIQCPISAKQG</sequence>
<evidence type="ECO:0000313" key="2">
    <source>
        <dbReference type="Proteomes" id="UP001374584"/>
    </source>
</evidence>
<organism evidence="1 2">
    <name type="scientific">Phaseolus coccineus</name>
    <name type="common">Scarlet runner bean</name>
    <name type="synonym">Phaseolus multiflorus</name>
    <dbReference type="NCBI Taxonomy" id="3886"/>
    <lineage>
        <taxon>Eukaryota</taxon>
        <taxon>Viridiplantae</taxon>
        <taxon>Streptophyta</taxon>
        <taxon>Embryophyta</taxon>
        <taxon>Tracheophyta</taxon>
        <taxon>Spermatophyta</taxon>
        <taxon>Magnoliopsida</taxon>
        <taxon>eudicotyledons</taxon>
        <taxon>Gunneridae</taxon>
        <taxon>Pentapetalae</taxon>
        <taxon>rosids</taxon>
        <taxon>fabids</taxon>
        <taxon>Fabales</taxon>
        <taxon>Fabaceae</taxon>
        <taxon>Papilionoideae</taxon>
        <taxon>50 kb inversion clade</taxon>
        <taxon>NPAAA clade</taxon>
        <taxon>indigoferoid/millettioid clade</taxon>
        <taxon>Phaseoleae</taxon>
        <taxon>Phaseolus</taxon>
    </lineage>
</organism>
<name>A0AAN9RJ41_PHACN</name>
<proteinExistence type="predicted"/>